<evidence type="ECO:0000259" key="1">
    <source>
        <dbReference type="SMART" id="SM00849"/>
    </source>
</evidence>
<dbReference type="Pfam" id="PF00753">
    <property type="entry name" value="Lactamase_B"/>
    <property type="match status" value="1"/>
</dbReference>
<reference evidence="2" key="1">
    <citation type="submission" date="2019-09" db="EMBL/GenBank/DDBJ databases">
        <authorList>
            <person name="Li J."/>
        </authorList>
    </citation>
    <scope>NUCLEOTIDE SEQUENCE [LARGE SCALE GENOMIC DNA]</scope>
    <source>
        <strain evidence="2">JCM 14732</strain>
    </source>
</reference>
<keyword evidence="3" id="KW-1185">Reference proteome</keyword>
<gene>
    <name evidence="2" type="ORF">ESP70_019740</name>
</gene>
<dbReference type="OrthoDB" id="2273115at2"/>
<dbReference type="AlphaFoldDB" id="A0A5M4F9X0"/>
<name>A0A5M4F9X0_9ACTN</name>
<dbReference type="EMBL" id="SDPQ02000004">
    <property type="protein sequence ID" value="KAA1394428.1"/>
    <property type="molecule type" value="Genomic_DNA"/>
</dbReference>
<sequence length="292" mass="31339">MTVCSEAEEPIFTGDTTSSPQIGRLMTLTYTVFDAAPGSLNKTSVVVSGETEALVVDAGFTRADGHRIVAEVLDSGKTLTRVVITAGDPDFYFGAEVIADAFPEATFSAPADVIEHIQHSYEGKLQAWAHLGANLPTRLVDIAELTETVLTVDDTQIEVRRGSDQLGDRAWYLFEPASRSLIGGVLLFEGLHVWTADSATPELRAEWVRVLETLEALAPAYVVAGHRVAGAPTDLTAITHTRDYLRFFEQTVTESATAEDAKAKLLAAYPDAGLVIAADLGTKVAKGEMTWG</sequence>
<dbReference type="InterPro" id="IPR001279">
    <property type="entry name" value="Metallo-B-lactamas"/>
</dbReference>
<dbReference type="Proteomes" id="UP000380867">
    <property type="component" value="Unassembled WGS sequence"/>
</dbReference>
<dbReference type="PANTHER" id="PTHR42951">
    <property type="entry name" value="METALLO-BETA-LACTAMASE DOMAIN-CONTAINING"/>
    <property type="match status" value="1"/>
</dbReference>
<evidence type="ECO:0000313" key="2">
    <source>
        <dbReference type="EMBL" id="KAA1394428.1"/>
    </source>
</evidence>
<organism evidence="2 3">
    <name type="scientific">Aeromicrobium ginsengisoli</name>
    <dbReference type="NCBI Taxonomy" id="363867"/>
    <lineage>
        <taxon>Bacteria</taxon>
        <taxon>Bacillati</taxon>
        <taxon>Actinomycetota</taxon>
        <taxon>Actinomycetes</taxon>
        <taxon>Propionibacteriales</taxon>
        <taxon>Nocardioidaceae</taxon>
        <taxon>Aeromicrobium</taxon>
    </lineage>
</organism>
<dbReference type="SUPFAM" id="SSF56281">
    <property type="entry name" value="Metallo-hydrolase/oxidoreductase"/>
    <property type="match status" value="1"/>
</dbReference>
<dbReference type="Gene3D" id="3.60.15.10">
    <property type="entry name" value="Ribonuclease Z/Hydroxyacylglutathione hydrolase-like"/>
    <property type="match status" value="1"/>
</dbReference>
<dbReference type="SMART" id="SM00849">
    <property type="entry name" value="Lactamase_B"/>
    <property type="match status" value="1"/>
</dbReference>
<feature type="domain" description="Metallo-beta-lactamase" evidence="1">
    <location>
        <begin position="41"/>
        <end position="226"/>
    </location>
</feature>
<dbReference type="InterPro" id="IPR036866">
    <property type="entry name" value="RibonucZ/Hydroxyglut_hydro"/>
</dbReference>
<comment type="caution">
    <text evidence="2">The sequence shown here is derived from an EMBL/GenBank/DDBJ whole genome shotgun (WGS) entry which is preliminary data.</text>
</comment>
<evidence type="ECO:0000313" key="3">
    <source>
        <dbReference type="Proteomes" id="UP000380867"/>
    </source>
</evidence>
<accession>A0A5M4F9X0</accession>
<protein>
    <submittedName>
        <fullName evidence="2">MBL fold metallo-hydrolase</fullName>
    </submittedName>
</protein>
<dbReference type="InterPro" id="IPR050855">
    <property type="entry name" value="NDM-1-like"/>
</dbReference>
<proteinExistence type="predicted"/>
<dbReference type="CDD" id="cd07739">
    <property type="entry name" value="metallo-hydrolase-like_MBL-fold"/>
    <property type="match status" value="1"/>
</dbReference>
<dbReference type="GO" id="GO:0016787">
    <property type="term" value="F:hydrolase activity"/>
    <property type="evidence" value="ECO:0007669"/>
    <property type="project" value="UniProtKB-KW"/>
</dbReference>
<dbReference type="PANTHER" id="PTHR42951:SF14">
    <property type="entry name" value="METALLO-BETA-LACTAMASE SUPERFAMILY PROTEIN"/>
    <property type="match status" value="1"/>
</dbReference>